<dbReference type="InterPro" id="IPR010980">
    <property type="entry name" value="Cyt_c/b562"/>
</dbReference>
<comment type="PTM">
    <text evidence="7">Binds 1 heme group per subunit.</text>
</comment>
<dbReference type="SUPFAM" id="SSF47175">
    <property type="entry name" value="Cytochromes"/>
    <property type="match status" value="1"/>
</dbReference>
<dbReference type="GO" id="GO:0042597">
    <property type="term" value="C:periplasmic space"/>
    <property type="evidence" value="ECO:0007669"/>
    <property type="project" value="InterPro"/>
</dbReference>
<evidence type="ECO:0000313" key="10">
    <source>
        <dbReference type="Proteomes" id="UP000537862"/>
    </source>
</evidence>
<protein>
    <submittedName>
        <fullName evidence="9">Cytochrome c</fullName>
    </submittedName>
</protein>
<dbReference type="GO" id="GO:0022900">
    <property type="term" value="P:electron transport chain"/>
    <property type="evidence" value="ECO:0007669"/>
    <property type="project" value="InterPro"/>
</dbReference>
<comment type="caution">
    <text evidence="9">The sequence shown here is derived from an EMBL/GenBank/DDBJ whole genome shotgun (WGS) entry which is preliminary data.</text>
</comment>
<evidence type="ECO:0000256" key="6">
    <source>
        <dbReference type="PIRSR" id="PIRSR000027-1"/>
    </source>
</evidence>
<evidence type="ECO:0000256" key="2">
    <source>
        <dbReference type="ARBA" id="ARBA00022617"/>
    </source>
</evidence>
<evidence type="ECO:0000256" key="3">
    <source>
        <dbReference type="ARBA" id="ARBA00022723"/>
    </source>
</evidence>
<name>A0A849P5X6_9BURK</name>
<keyword evidence="2 7" id="KW-0349">Heme</keyword>
<dbReference type="InterPro" id="IPR012127">
    <property type="entry name" value="Cyt_c_prime"/>
</dbReference>
<dbReference type="GO" id="GO:0009055">
    <property type="term" value="F:electron transfer activity"/>
    <property type="evidence" value="ECO:0007669"/>
    <property type="project" value="InterPro"/>
</dbReference>
<keyword evidence="10" id="KW-1185">Reference proteome</keyword>
<evidence type="ECO:0000256" key="5">
    <source>
        <dbReference type="ARBA" id="ARBA00023004"/>
    </source>
</evidence>
<dbReference type="EMBL" id="JABGBN010000001">
    <property type="protein sequence ID" value="NOL51135.1"/>
    <property type="molecule type" value="Genomic_DNA"/>
</dbReference>
<accession>A0A849P5X6</accession>
<keyword evidence="3 6" id="KW-0479">Metal-binding</keyword>
<gene>
    <name evidence="9" type="ORF">HKX39_02945</name>
</gene>
<dbReference type="RefSeq" id="WP_171679804.1">
    <property type="nucleotide sequence ID" value="NZ_JABGBN010000001.1"/>
</dbReference>
<dbReference type="GO" id="GO:0020037">
    <property type="term" value="F:heme binding"/>
    <property type="evidence" value="ECO:0007669"/>
    <property type="project" value="InterPro"/>
</dbReference>
<dbReference type="PIRSF" id="PIRSF000027">
    <property type="entry name" value="Cytc_c_prime"/>
    <property type="match status" value="1"/>
</dbReference>
<feature type="binding site" description="axial binding residue" evidence="6">
    <location>
        <position position="140"/>
    </location>
    <ligand>
        <name>heme c</name>
        <dbReference type="ChEBI" id="CHEBI:61717"/>
    </ligand>
    <ligandPart>
        <name>Fe</name>
        <dbReference type="ChEBI" id="CHEBI:18248"/>
    </ligandPart>
</feature>
<dbReference type="Proteomes" id="UP000537862">
    <property type="component" value="Unassembled WGS sequence"/>
</dbReference>
<evidence type="ECO:0000313" key="9">
    <source>
        <dbReference type="EMBL" id="NOL51135.1"/>
    </source>
</evidence>
<reference evidence="9 10" key="1">
    <citation type="submission" date="2020-05" db="EMBL/GenBank/DDBJ databases">
        <authorList>
            <person name="Niu N."/>
        </authorList>
    </citation>
    <scope>NUCLEOTIDE SEQUENCE [LARGE SCALE GENOMIC DNA]</scope>
    <source>
        <strain evidence="9 10">3340-03</strain>
    </source>
</reference>
<proteinExistence type="predicted"/>
<evidence type="ECO:0000256" key="8">
    <source>
        <dbReference type="SAM" id="SignalP"/>
    </source>
</evidence>
<feature type="chain" id="PRO_5032486077" evidence="8">
    <location>
        <begin position="20"/>
        <end position="147"/>
    </location>
</feature>
<feature type="signal peptide" evidence="8">
    <location>
        <begin position="1"/>
        <end position="19"/>
    </location>
</feature>
<sequence>MKKILGAACMVLAASSVQAQSFQSTDDAIAYRQGAFQVLAAHVGRLRPVVRGQVPYNAEAVEDVVELIETLAELPWAGFGPGTEGGNSKKDIWANNKAFEDTRTQFIVNVKALKEAADKGDLELVKKSFNEVGQSCRTCHDNFRHKR</sequence>
<keyword evidence="1" id="KW-0813">Transport</keyword>
<dbReference type="AlphaFoldDB" id="A0A849P5X6"/>
<keyword evidence="8" id="KW-0732">Signal</keyword>
<organism evidence="9 10">
    <name type="scientific">Pelistega suis</name>
    <dbReference type="NCBI Taxonomy" id="1631957"/>
    <lineage>
        <taxon>Bacteria</taxon>
        <taxon>Pseudomonadati</taxon>
        <taxon>Pseudomonadota</taxon>
        <taxon>Betaproteobacteria</taxon>
        <taxon>Burkholderiales</taxon>
        <taxon>Alcaligenaceae</taxon>
        <taxon>Pelistega</taxon>
    </lineage>
</organism>
<keyword evidence="5 6" id="KW-0408">Iron</keyword>
<dbReference type="PROSITE" id="PS51009">
    <property type="entry name" value="CYTCII"/>
    <property type="match status" value="1"/>
</dbReference>
<evidence type="ECO:0000256" key="7">
    <source>
        <dbReference type="PIRSR" id="PIRSR000027-2"/>
    </source>
</evidence>
<feature type="binding site" description="covalent" evidence="7">
    <location>
        <position position="139"/>
    </location>
    <ligand>
        <name>heme c</name>
        <dbReference type="ChEBI" id="CHEBI:61717"/>
    </ligand>
</feature>
<dbReference type="Gene3D" id="1.20.120.10">
    <property type="entry name" value="Cytochrome c/b562"/>
    <property type="match status" value="1"/>
</dbReference>
<feature type="binding site" description="covalent" evidence="7">
    <location>
        <position position="136"/>
    </location>
    <ligand>
        <name>heme c</name>
        <dbReference type="ChEBI" id="CHEBI:61717"/>
    </ligand>
</feature>
<dbReference type="Pfam" id="PF01322">
    <property type="entry name" value="Cytochrom_C_2"/>
    <property type="match status" value="1"/>
</dbReference>
<keyword evidence="4" id="KW-0249">Electron transport</keyword>
<evidence type="ECO:0000256" key="1">
    <source>
        <dbReference type="ARBA" id="ARBA00022448"/>
    </source>
</evidence>
<dbReference type="GO" id="GO:0005506">
    <property type="term" value="F:iron ion binding"/>
    <property type="evidence" value="ECO:0007669"/>
    <property type="project" value="InterPro"/>
</dbReference>
<evidence type="ECO:0000256" key="4">
    <source>
        <dbReference type="ARBA" id="ARBA00022982"/>
    </source>
</evidence>
<dbReference type="InterPro" id="IPR002321">
    <property type="entry name" value="Cyt_c_II"/>
</dbReference>